<dbReference type="Pfam" id="PF23961">
    <property type="entry name" value="Phage_tail_terminator_9"/>
    <property type="match status" value="1"/>
</dbReference>
<dbReference type="NCBIfam" id="NF047498">
    <property type="entry name" value="LIC_12616_fam"/>
    <property type="match status" value="1"/>
</dbReference>
<evidence type="ECO:0000313" key="3">
    <source>
        <dbReference type="Proteomes" id="UP000177515"/>
    </source>
</evidence>
<evidence type="ECO:0000313" key="2">
    <source>
        <dbReference type="EMBL" id="AOZ06700.1"/>
    </source>
</evidence>
<keyword evidence="3" id="KW-1185">Reference proteome</keyword>
<proteinExistence type="predicted"/>
<protein>
    <recommendedName>
        <fullName evidence="1">Phage neck terminator protein gp12-like domain-containing protein</fullName>
    </recommendedName>
</protein>
<dbReference type="RefSeq" id="WP_071069801.1">
    <property type="nucleotide sequence ID" value="NZ_CP017754.1"/>
</dbReference>
<accession>A0ABN4TNR6</accession>
<evidence type="ECO:0000259" key="1">
    <source>
        <dbReference type="Pfam" id="PF23961"/>
    </source>
</evidence>
<organism evidence="2 3">
    <name type="scientific">Cupriavidus malaysiensis</name>
    <dbReference type="NCBI Taxonomy" id="367825"/>
    <lineage>
        <taxon>Bacteria</taxon>
        <taxon>Pseudomonadati</taxon>
        <taxon>Pseudomonadota</taxon>
        <taxon>Betaproteobacteria</taxon>
        <taxon>Burkholderiales</taxon>
        <taxon>Burkholderiaceae</taxon>
        <taxon>Cupriavidus</taxon>
    </lineage>
</organism>
<name>A0ABN4TNR6_9BURK</name>
<dbReference type="EMBL" id="CP017754">
    <property type="protein sequence ID" value="AOZ06700.1"/>
    <property type="molecule type" value="Genomic_DNA"/>
</dbReference>
<dbReference type="Proteomes" id="UP000177515">
    <property type="component" value="Chromosome 1"/>
</dbReference>
<feature type="domain" description="Phage neck terminator protein gp12-like" evidence="1">
    <location>
        <begin position="23"/>
        <end position="179"/>
    </location>
</feature>
<reference evidence="2 3" key="1">
    <citation type="submission" date="2016-10" db="EMBL/GenBank/DDBJ databases">
        <title>Complete genome sequences of three Cupriavidus strains isolated from various Malaysian environments.</title>
        <authorList>
            <person name="Abdullah A.A.-A."/>
            <person name="Shafie N.A.H."/>
            <person name="Lau N.S."/>
        </authorList>
    </citation>
    <scope>NUCLEOTIDE SEQUENCE [LARGE SCALE GENOMIC DNA]</scope>
    <source>
        <strain evidence="2 3">USMAA1020</strain>
    </source>
</reference>
<gene>
    <name evidence="2" type="ORF">BKK80_13425</name>
</gene>
<sequence length="193" mass="20662">MNDSSTGGYLSPAAASPPLEDAALDAVFQQMVVGITGLPGNMVRPRWQPTVPKQPEPSVNWCALGVTVQTADAGPAITHNPAGEGSDTSVRHQEIDVLASFYGHNAKQYAQQLVDGLGIPQNLEQLKANDMQSVAEGSIRGAPDLLNEQWIRRYDVVLSFRRKITRTYAVLNVKSAGVEVQTPTTTAPVSVTP</sequence>
<dbReference type="InterPro" id="IPR057087">
    <property type="entry name" value="Gp12-like"/>
</dbReference>